<sequence length="38" mass="4569">MSEVFTIITHICNVCSLIFRYMQFRMSCLAMQFFPEMV</sequence>
<evidence type="ECO:0000313" key="1">
    <source>
        <dbReference type="EMBL" id="JAH77869.1"/>
    </source>
</evidence>
<accession>A0A0E9VIB9</accession>
<organism evidence="1">
    <name type="scientific">Anguilla anguilla</name>
    <name type="common">European freshwater eel</name>
    <name type="synonym">Muraena anguilla</name>
    <dbReference type="NCBI Taxonomy" id="7936"/>
    <lineage>
        <taxon>Eukaryota</taxon>
        <taxon>Metazoa</taxon>
        <taxon>Chordata</taxon>
        <taxon>Craniata</taxon>
        <taxon>Vertebrata</taxon>
        <taxon>Euteleostomi</taxon>
        <taxon>Actinopterygii</taxon>
        <taxon>Neopterygii</taxon>
        <taxon>Teleostei</taxon>
        <taxon>Anguilliformes</taxon>
        <taxon>Anguillidae</taxon>
        <taxon>Anguilla</taxon>
    </lineage>
</organism>
<reference evidence="1" key="2">
    <citation type="journal article" date="2015" name="Fish Shellfish Immunol.">
        <title>Early steps in the European eel (Anguilla anguilla)-Vibrio vulnificus interaction in the gills: Role of the RtxA13 toxin.</title>
        <authorList>
            <person name="Callol A."/>
            <person name="Pajuelo D."/>
            <person name="Ebbesson L."/>
            <person name="Teles M."/>
            <person name="MacKenzie S."/>
            <person name="Amaro C."/>
        </authorList>
    </citation>
    <scope>NUCLEOTIDE SEQUENCE</scope>
</reference>
<protein>
    <submittedName>
        <fullName evidence="1">Uncharacterized protein</fullName>
    </submittedName>
</protein>
<proteinExistence type="predicted"/>
<dbReference type="AlphaFoldDB" id="A0A0E9VIB9"/>
<dbReference type="EMBL" id="GBXM01030708">
    <property type="protein sequence ID" value="JAH77869.1"/>
    <property type="molecule type" value="Transcribed_RNA"/>
</dbReference>
<reference evidence="1" key="1">
    <citation type="submission" date="2014-11" db="EMBL/GenBank/DDBJ databases">
        <authorList>
            <person name="Amaro Gonzalez C."/>
        </authorList>
    </citation>
    <scope>NUCLEOTIDE SEQUENCE</scope>
</reference>
<name>A0A0E9VIB9_ANGAN</name>